<proteinExistence type="predicted"/>
<comment type="caution">
    <text evidence="3">The sequence shown here is derived from an EMBL/GenBank/DDBJ whole genome shotgun (WGS) entry which is preliminary data.</text>
</comment>
<dbReference type="InterPro" id="IPR007421">
    <property type="entry name" value="Schlafen_AlbA_2_dom"/>
</dbReference>
<dbReference type="PANTHER" id="PTHR30595:SF6">
    <property type="entry name" value="SCHLAFEN ALBA-2 DOMAIN-CONTAINING PROTEIN"/>
    <property type="match status" value="1"/>
</dbReference>
<dbReference type="AlphaFoldDB" id="A0A1F8GNW5"/>
<evidence type="ECO:0000313" key="4">
    <source>
        <dbReference type="Proteomes" id="UP000178444"/>
    </source>
</evidence>
<keyword evidence="1" id="KW-0812">Transmembrane</keyword>
<feature type="transmembrane region" description="Helical" evidence="1">
    <location>
        <begin position="12"/>
        <end position="37"/>
    </location>
</feature>
<dbReference type="PANTHER" id="PTHR30595">
    <property type="entry name" value="GLPR-RELATED TRANSCRIPTIONAL REPRESSOR"/>
    <property type="match status" value="1"/>
</dbReference>
<dbReference type="Gene3D" id="3.30.950.30">
    <property type="entry name" value="Schlafen, AAA domain"/>
    <property type="match status" value="1"/>
</dbReference>
<evidence type="ECO:0000259" key="2">
    <source>
        <dbReference type="Pfam" id="PF04326"/>
    </source>
</evidence>
<evidence type="ECO:0000256" key="1">
    <source>
        <dbReference type="SAM" id="Phobius"/>
    </source>
</evidence>
<feature type="transmembrane region" description="Helical" evidence="1">
    <location>
        <begin position="49"/>
        <end position="74"/>
    </location>
</feature>
<keyword evidence="1" id="KW-0472">Membrane</keyword>
<dbReference type="InterPro" id="IPR038461">
    <property type="entry name" value="Schlafen_AlbA_2_dom_sf"/>
</dbReference>
<gene>
    <name evidence="3" type="ORF">A2941_00195</name>
</gene>
<protein>
    <recommendedName>
        <fullName evidence="2">Schlafen AlbA-2 domain-containing protein</fullName>
    </recommendedName>
</protein>
<feature type="domain" description="Schlafen AlbA-2" evidence="2">
    <location>
        <begin position="91"/>
        <end position="225"/>
    </location>
</feature>
<dbReference type="Pfam" id="PF04326">
    <property type="entry name" value="SLFN_AlbA_2"/>
    <property type="match status" value="1"/>
</dbReference>
<name>A0A1F8GNW5_9BACT</name>
<organism evidence="3 4">
    <name type="scientific">Candidatus Yanofskybacteria bacterium RIFCSPLOWO2_01_FULL_49_17</name>
    <dbReference type="NCBI Taxonomy" id="1802700"/>
    <lineage>
        <taxon>Bacteria</taxon>
        <taxon>Candidatus Yanofskyibacteriota</taxon>
    </lineage>
</organism>
<accession>A0A1F8GNW5</accession>
<evidence type="ECO:0000313" key="3">
    <source>
        <dbReference type="EMBL" id="OGN27105.1"/>
    </source>
</evidence>
<keyword evidence="1" id="KW-1133">Transmembrane helix</keyword>
<dbReference type="EMBL" id="MGKO01000016">
    <property type="protein sequence ID" value="OGN27105.1"/>
    <property type="molecule type" value="Genomic_DNA"/>
</dbReference>
<sequence length="241" mass="27592">MFRGLRHKKSFLIIRNLIAVELVAYGIFVLLAIPFHWSKIYLNYFGPVAYFIPFNVLELIGLAAFQIVVILFVVTRSLRDDNIGELIKSGEHERLEFKTTMRWDVKRGQVNKELEKGVMKTVAAFMNSQGGQLVIGVDDQRGINGIGHDFDSLIKKSRDGFENHFNNIFGSMIGPEFRRHVRLSFHELGDKEVCLVQVERARRPAYLKTDNGEDFFIRTGNATTSLKVSQAAAYLADWHQR</sequence>
<reference evidence="3 4" key="1">
    <citation type="journal article" date="2016" name="Nat. Commun.">
        <title>Thousands of microbial genomes shed light on interconnected biogeochemical processes in an aquifer system.</title>
        <authorList>
            <person name="Anantharaman K."/>
            <person name="Brown C.T."/>
            <person name="Hug L.A."/>
            <person name="Sharon I."/>
            <person name="Castelle C.J."/>
            <person name="Probst A.J."/>
            <person name="Thomas B.C."/>
            <person name="Singh A."/>
            <person name="Wilkins M.J."/>
            <person name="Karaoz U."/>
            <person name="Brodie E.L."/>
            <person name="Williams K.H."/>
            <person name="Hubbard S.S."/>
            <person name="Banfield J.F."/>
        </authorList>
    </citation>
    <scope>NUCLEOTIDE SEQUENCE [LARGE SCALE GENOMIC DNA]</scope>
</reference>
<dbReference type="Proteomes" id="UP000178444">
    <property type="component" value="Unassembled WGS sequence"/>
</dbReference>